<dbReference type="EMBL" id="KN838732">
    <property type="protein sequence ID" value="KIJ96106.1"/>
    <property type="molecule type" value="Genomic_DNA"/>
</dbReference>
<reference evidence="2" key="2">
    <citation type="submission" date="2015-01" db="EMBL/GenBank/DDBJ databases">
        <title>Evolutionary Origins and Diversification of the Mycorrhizal Mutualists.</title>
        <authorList>
            <consortium name="DOE Joint Genome Institute"/>
            <consortium name="Mycorrhizal Genomics Consortium"/>
            <person name="Kohler A."/>
            <person name="Kuo A."/>
            <person name="Nagy L.G."/>
            <person name="Floudas D."/>
            <person name="Copeland A."/>
            <person name="Barry K.W."/>
            <person name="Cichocki N."/>
            <person name="Veneault-Fourrey C."/>
            <person name="LaButti K."/>
            <person name="Lindquist E.A."/>
            <person name="Lipzen A."/>
            <person name="Lundell T."/>
            <person name="Morin E."/>
            <person name="Murat C."/>
            <person name="Riley R."/>
            <person name="Ohm R."/>
            <person name="Sun H."/>
            <person name="Tunlid A."/>
            <person name="Henrissat B."/>
            <person name="Grigoriev I.V."/>
            <person name="Hibbett D.S."/>
            <person name="Martin F."/>
        </authorList>
    </citation>
    <scope>NUCLEOTIDE SEQUENCE [LARGE SCALE GENOMIC DNA]</scope>
    <source>
        <strain evidence="2">LaAM-08-1</strain>
    </source>
</reference>
<proteinExistence type="predicted"/>
<evidence type="ECO:0000313" key="2">
    <source>
        <dbReference type="Proteomes" id="UP000054477"/>
    </source>
</evidence>
<reference evidence="1 2" key="1">
    <citation type="submission" date="2014-04" db="EMBL/GenBank/DDBJ databases">
        <authorList>
            <consortium name="DOE Joint Genome Institute"/>
            <person name="Kuo A."/>
            <person name="Kohler A."/>
            <person name="Nagy L.G."/>
            <person name="Floudas D."/>
            <person name="Copeland A."/>
            <person name="Barry K.W."/>
            <person name="Cichocki N."/>
            <person name="Veneault-Fourrey C."/>
            <person name="LaButti K."/>
            <person name="Lindquist E.A."/>
            <person name="Lipzen A."/>
            <person name="Lundell T."/>
            <person name="Morin E."/>
            <person name="Murat C."/>
            <person name="Sun H."/>
            <person name="Tunlid A."/>
            <person name="Henrissat B."/>
            <person name="Grigoriev I.V."/>
            <person name="Hibbett D.S."/>
            <person name="Martin F."/>
            <person name="Nordberg H.P."/>
            <person name="Cantor M.N."/>
            <person name="Hua S.X."/>
        </authorList>
    </citation>
    <scope>NUCLEOTIDE SEQUENCE [LARGE SCALE GENOMIC DNA]</scope>
    <source>
        <strain evidence="1 2">LaAM-08-1</strain>
    </source>
</reference>
<evidence type="ECO:0000313" key="1">
    <source>
        <dbReference type="EMBL" id="KIJ96106.1"/>
    </source>
</evidence>
<protein>
    <submittedName>
        <fullName evidence="1">Uncharacterized protein</fullName>
    </submittedName>
</protein>
<name>A0A0C9XEJ1_9AGAR</name>
<keyword evidence="2" id="KW-1185">Reference proteome</keyword>
<gene>
    <name evidence="1" type="ORF">K443DRAFT_635936</name>
</gene>
<sequence>MDQGTMSRQIFRLHAWKVPSIIGPLRNEWLNHYLTNYQPSQRFEKLWFLAMGFLD</sequence>
<dbReference type="AlphaFoldDB" id="A0A0C9XEJ1"/>
<organism evidence="1 2">
    <name type="scientific">Laccaria amethystina LaAM-08-1</name>
    <dbReference type="NCBI Taxonomy" id="1095629"/>
    <lineage>
        <taxon>Eukaryota</taxon>
        <taxon>Fungi</taxon>
        <taxon>Dikarya</taxon>
        <taxon>Basidiomycota</taxon>
        <taxon>Agaricomycotina</taxon>
        <taxon>Agaricomycetes</taxon>
        <taxon>Agaricomycetidae</taxon>
        <taxon>Agaricales</taxon>
        <taxon>Agaricineae</taxon>
        <taxon>Hydnangiaceae</taxon>
        <taxon>Laccaria</taxon>
    </lineage>
</organism>
<accession>A0A0C9XEJ1</accession>
<dbReference type="HOGENOM" id="CLU_3032691_0_0_1"/>
<dbReference type="Proteomes" id="UP000054477">
    <property type="component" value="Unassembled WGS sequence"/>
</dbReference>